<dbReference type="AlphaFoldDB" id="A0A836C4R1"/>
<dbReference type="InterPro" id="IPR029063">
    <property type="entry name" value="SAM-dependent_MTases_sf"/>
</dbReference>
<proteinExistence type="predicted"/>
<feature type="compositionally biased region" description="Low complexity" evidence="1">
    <location>
        <begin position="864"/>
        <end position="889"/>
    </location>
</feature>
<dbReference type="PANTHER" id="PTHR31834:SF1">
    <property type="entry name" value="INITIATION-SPECIFIC ALPHA-1,6-MANNOSYLTRANSFERASE"/>
    <property type="match status" value="1"/>
</dbReference>
<feature type="region of interest" description="Disordered" evidence="1">
    <location>
        <begin position="955"/>
        <end position="985"/>
    </location>
</feature>
<evidence type="ECO:0000313" key="3">
    <source>
        <dbReference type="EMBL" id="KAG2499002.1"/>
    </source>
</evidence>
<feature type="region of interest" description="Disordered" evidence="1">
    <location>
        <begin position="856"/>
        <end position="896"/>
    </location>
</feature>
<accession>A0A836C4R1</accession>
<dbReference type="SUPFAM" id="SSF53335">
    <property type="entry name" value="S-adenosyl-L-methionine-dependent methyltransferases"/>
    <property type="match status" value="1"/>
</dbReference>
<keyword evidence="2" id="KW-0472">Membrane</keyword>
<dbReference type="SUPFAM" id="SSF53448">
    <property type="entry name" value="Nucleotide-diphospho-sugar transferases"/>
    <property type="match status" value="1"/>
</dbReference>
<dbReference type="Proteomes" id="UP000612055">
    <property type="component" value="Unassembled WGS sequence"/>
</dbReference>
<dbReference type="EMBL" id="JAEHOE010000008">
    <property type="protein sequence ID" value="KAG2499002.1"/>
    <property type="molecule type" value="Genomic_DNA"/>
</dbReference>
<dbReference type="InterPro" id="IPR029044">
    <property type="entry name" value="Nucleotide-diphossugar_trans"/>
</dbReference>
<dbReference type="PANTHER" id="PTHR31834">
    <property type="entry name" value="INITIATION-SPECIFIC ALPHA-1,6-MANNOSYLTRANSFERASE"/>
    <property type="match status" value="1"/>
</dbReference>
<gene>
    <name evidence="3" type="ORF">HYH03_003188</name>
</gene>
<dbReference type="GO" id="GO:0006487">
    <property type="term" value="P:protein N-linked glycosylation"/>
    <property type="evidence" value="ECO:0007669"/>
    <property type="project" value="TreeGrafter"/>
</dbReference>
<comment type="caution">
    <text evidence="3">The sequence shown here is derived from an EMBL/GenBank/DDBJ whole genome shotgun (WGS) entry which is preliminary data.</text>
</comment>
<dbReference type="Pfam" id="PF04488">
    <property type="entry name" value="Gly_transf_sug"/>
    <property type="match status" value="1"/>
</dbReference>
<dbReference type="GO" id="GO:0000136">
    <property type="term" value="C:mannan polymerase complex"/>
    <property type="evidence" value="ECO:0007669"/>
    <property type="project" value="TreeGrafter"/>
</dbReference>
<dbReference type="InterPro" id="IPR039367">
    <property type="entry name" value="Och1-like"/>
</dbReference>
<reference evidence="3" key="1">
    <citation type="journal article" date="2020" name="bioRxiv">
        <title>Comparative genomics of Chlamydomonas.</title>
        <authorList>
            <person name="Craig R.J."/>
            <person name="Hasan A.R."/>
            <person name="Ness R.W."/>
            <person name="Keightley P.D."/>
        </authorList>
    </citation>
    <scope>NUCLEOTIDE SEQUENCE</scope>
    <source>
        <strain evidence="3">CCAP 11/70</strain>
    </source>
</reference>
<dbReference type="GO" id="GO:0000009">
    <property type="term" value="F:alpha-1,6-mannosyltransferase activity"/>
    <property type="evidence" value="ECO:0007669"/>
    <property type="project" value="InterPro"/>
</dbReference>
<dbReference type="InterPro" id="IPR007577">
    <property type="entry name" value="GlycoTrfase_DXD_sugar-bd_CS"/>
</dbReference>
<keyword evidence="4" id="KW-1185">Reference proteome</keyword>
<feature type="transmembrane region" description="Helical" evidence="2">
    <location>
        <begin position="65"/>
        <end position="86"/>
    </location>
</feature>
<dbReference type="OrthoDB" id="411251at2759"/>
<keyword evidence="2" id="KW-1133">Transmembrane helix</keyword>
<evidence type="ECO:0000313" key="4">
    <source>
        <dbReference type="Proteomes" id="UP000612055"/>
    </source>
</evidence>
<keyword evidence="2" id="KW-0812">Transmembrane</keyword>
<dbReference type="Gene3D" id="3.90.550.20">
    <property type="match status" value="1"/>
</dbReference>
<feature type="compositionally biased region" description="Polar residues" evidence="1">
    <location>
        <begin position="976"/>
        <end position="985"/>
    </location>
</feature>
<evidence type="ECO:0000256" key="2">
    <source>
        <dbReference type="SAM" id="Phobius"/>
    </source>
</evidence>
<sequence length="985" mass="103603">MGRDQDSKRLARDSSYGYGLDTLESLDVLYKPPRTAIPYRQPLRTYEFIGVACPTPRTYTARLGLLGLGLLAVLVLVQALSCGLFYCVALPAGRASYIDLREVFTEFRLFNQPQFVDVRTADPAPMLIPRIVHQTFRSRQVPGSLKSVMQTWGRVNGPGWHTRFYDDEACVDFVRREFPEYLDAYQALPKDVERSDFFRYMVVLRLGGVYADIDVELRQPLDSVVGPTDTLVVGWEAEVSTDAEAFKRHFVRKRQVLQWFFAAAPGHPVLRAACDHIARYARHTFSNNTNRDTLERTGPGMWTDVVLRHAAAHPPTLANDPWKVRILPRVAFGVHPAGIDGLTPDAKEIVVLHHFLGSWKKRGGWHKRRSVLQILAGAASAALKRHGGGAPSTEEPIRPSVLPLFPVSAAFTPPFTVMTHLIGTGDMQSGSDVSAQLTSWGTWQAAMTRPSRKPQVVEALVGSLGPAEAGAVLVDVGAGLGYFSLAAAARGHRVVAFESSGRSIDAFSAGVLYNGFQDRVRIYNVSLGAAPATVCLRRRNAVPPTVAAAAPATGARAGLLALAGDATAAAAAASGSAAPAAPEGVNDAAAANARRGYGDPALHSLPLSECDAMAVRQSLAHMLMGGAETKTTSMASSSAASASASTAAAGDTVTGTPVLRPVDPSVAAGGSAAAPNASAAWDESQLPFRVGALRLSAAGWEGWILDGAAPWLERHRPGVVLLEFAPALVARSGYPGGGVALLNRLYDLGYVHIAHTGYVCDERWWNITRALRNGGTALGDLAAPGGSHGQGEAASHPGAAGGPVPGPAAVGDAGALPRQPTWCKLKPDLFHLLTERAHPEVAENVLFIHHTHTSVRNEAQPQNQASAQGTAQGEAQAQTQAAGQAQAQGPVQTSAVSGGKAGVELQAGTGGDVATVQSSAVAAAQALAQATSSRQAQNAHLRAAETVAEGPRVVAGAMAGAGKEQARAGSLGRRGTASSIKPQRR</sequence>
<evidence type="ECO:0000256" key="1">
    <source>
        <dbReference type="SAM" id="MobiDB-lite"/>
    </source>
</evidence>
<feature type="region of interest" description="Disordered" evidence="1">
    <location>
        <begin position="781"/>
        <end position="813"/>
    </location>
</feature>
<protein>
    <recommendedName>
        <fullName evidence="5">tRNA(Phe) (4-demethylwyosine(37)-C(7)) aminocarboxypropyltransferase</fullName>
    </recommendedName>
</protein>
<organism evidence="3 4">
    <name type="scientific">Edaphochlamys debaryana</name>
    <dbReference type="NCBI Taxonomy" id="47281"/>
    <lineage>
        <taxon>Eukaryota</taxon>
        <taxon>Viridiplantae</taxon>
        <taxon>Chlorophyta</taxon>
        <taxon>core chlorophytes</taxon>
        <taxon>Chlorophyceae</taxon>
        <taxon>CS clade</taxon>
        <taxon>Chlamydomonadales</taxon>
        <taxon>Chlamydomonadales incertae sedis</taxon>
        <taxon>Edaphochlamys</taxon>
    </lineage>
</organism>
<dbReference type="Gene3D" id="3.40.50.150">
    <property type="entry name" value="Vaccinia Virus protein VP39"/>
    <property type="match status" value="1"/>
</dbReference>
<name>A0A836C4R1_9CHLO</name>
<evidence type="ECO:0008006" key="5">
    <source>
        <dbReference type="Google" id="ProtNLM"/>
    </source>
</evidence>